<reference evidence="2 3" key="1">
    <citation type="journal article" date="2021" name="Plant Biotechnol. J.">
        <title>Multi-omics assisted identification of the key and species-specific regulatory components of drought-tolerant mechanisms in Gossypium stocksii.</title>
        <authorList>
            <person name="Yu D."/>
            <person name="Ke L."/>
            <person name="Zhang D."/>
            <person name="Wu Y."/>
            <person name="Sun Y."/>
            <person name="Mei J."/>
            <person name="Sun J."/>
            <person name="Sun Y."/>
        </authorList>
    </citation>
    <scope>NUCLEOTIDE SEQUENCE [LARGE SCALE GENOMIC DNA]</scope>
    <source>
        <strain evidence="3">cv. E1</strain>
        <tissue evidence="2">Leaf</tissue>
    </source>
</reference>
<comment type="caution">
    <text evidence="2">The sequence shown here is derived from an EMBL/GenBank/DDBJ whole genome shotgun (WGS) entry which is preliminary data.</text>
</comment>
<proteinExistence type="predicted"/>
<keyword evidence="3" id="KW-1185">Reference proteome</keyword>
<evidence type="ECO:0000256" key="1">
    <source>
        <dbReference type="SAM" id="MobiDB-lite"/>
    </source>
</evidence>
<accession>A0A9D3UIL2</accession>
<evidence type="ECO:0000313" key="3">
    <source>
        <dbReference type="Proteomes" id="UP000828251"/>
    </source>
</evidence>
<feature type="region of interest" description="Disordered" evidence="1">
    <location>
        <begin position="109"/>
        <end position="160"/>
    </location>
</feature>
<dbReference type="EMBL" id="JAIQCV010000011">
    <property type="protein sequence ID" value="KAH1045955.1"/>
    <property type="molecule type" value="Genomic_DNA"/>
</dbReference>
<organism evidence="2 3">
    <name type="scientific">Gossypium stocksii</name>
    <dbReference type="NCBI Taxonomy" id="47602"/>
    <lineage>
        <taxon>Eukaryota</taxon>
        <taxon>Viridiplantae</taxon>
        <taxon>Streptophyta</taxon>
        <taxon>Embryophyta</taxon>
        <taxon>Tracheophyta</taxon>
        <taxon>Spermatophyta</taxon>
        <taxon>Magnoliopsida</taxon>
        <taxon>eudicotyledons</taxon>
        <taxon>Gunneridae</taxon>
        <taxon>Pentapetalae</taxon>
        <taxon>rosids</taxon>
        <taxon>malvids</taxon>
        <taxon>Malvales</taxon>
        <taxon>Malvaceae</taxon>
        <taxon>Malvoideae</taxon>
        <taxon>Gossypium</taxon>
    </lineage>
</organism>
<feature type="compositionally biased region" description="Basic residues" evidence="1">
    <location>
        <begin position="124"/>
        <end position="142"/>
    </location>
</feature>
<protein>
    <submittedName>
        <fullName evidence="2">Uncharacterized protein</fullName>
    </submittedName>
</protein>
<evidence type="ECO:0000313" key="2">
    <source>
        <dbReference type="EMBL" id="KAH1045955.1"/>
    </source>
</evidence>
<dbReference type="Proteomes" id="UP000828251">
    <property type="component" value="Unassembled WGS sequence"/>
</dbReference>
<sequence>MAPKRSNPVEVSVAAFSFEEDKRDLISHWLLHQTTWGVEVGCKEWKRPKKKVGGEGMATAPIVEEVKRTGEDTKKLLFQQFTSAYINPRALHFSLVWFKSRPIGSTPFPRANVTSYKGKDKCHSSSRGRGHGRGRGRGRNRGCRCEQSGHFKNTHQKVRS</sequence>
<dbReference type="AlphaFoldDB" id="A0A9D3UIL2"/>
<name>A0A9D3UIL2_9ROSI</name>
<gene>
    <name evidence="2" type="ORF">J1N35_036739</name>
</gene>